<evidence type="ECO:0000256" key="1">
    <source>
        <dbReference type="SAM" id="MobiDB-lite"/>
    </source>
</evidence>
<accession>A0ABV0FZF8</accession>
<organism evidence="2 3">
    <name type="scientific">Roseateles paludis</name>
    <dbReference type="NCBI Taxonomy" id="3145238"/>
    <lineage>
        <taxon>Bacteria</taxon>
        <taxon>Pseudomonadati</taxon>
        <taxon>Pseudomonadota</taxon>
        <taxon>Betaproteobacteria</taxon>
        <taxon>Burkholderiales</taxon>
        <taxon>Sphaerotilaceae</taxon>
        <taxon>Roseateles</taxon>
    </lineage>
</organism>
<protein>
    <recommendedName>
        <fullName evidence="4">DUF2897 family protein</fullName>
    </recommendedName>
</protein>
<feature type="region of interest" description="Disordered" evidence="1">
    <location>
        <begin position="36"/>
        <end position="73"/>
    </location>
</feature>
<evidence type="ECO:0008006" key="4">
    <source>
        <dbReference type="Google" id="ProtNLM"/>
    </source>
</evidence>
<reference evidence="2 3" key="1">
    <citation type="submission" date="2024-05" db="EMBL/GenBank/DDBJ databases">
        <title>Roseateles sp. DJS-2-20 16S ribosomal RNA gene Genome sequencing and assembly.</title>
        <authorList>
            <person name="Woo H."/>
        </authorList>
    </citation>
    <scope>NUCLEOTIDE SEQUENCE [LARGE SCALE GENOMIC DNA]</scope>
    <source>
        <strain evidence="2 3">DJS-2-20</strain>
    </source>
</reference>
<evidence type="ECO:0000313" key="2">
    <source>
        <dbReference type="EMBL" id="MEO3690457.1"/>
    </source>
</evidence>
<name>A0ABV0FZF8_9BURK</name>
<keyword evidence="3" id="KW-1185">Reference proteome</keyword>
<dbReference type="Proteomes" id="UP001495147">
    <property type="component" value="Unassembled WGS sequence"/>
</dbReference>
<dbReference type="RefSeq" id="WP_347703287.1">
    <property type="nucleotide sequence ID" value="NZ_JBDPZD010000001.1"/>
</dbReference>
<dbReference type="EMBL" id="JBDPZD010000001">
    <property type="protein sequence ID" value="MEO3690457.1"/>
    <property type="molecule type" value="Genomic_DNA"/>
</dbReference>
<comment type="caution">
    <text evidence="2">The sequence shown here is derived from an EMBL/GenBank/DDBJ whole genome shotgun (WGS) entry which is preliminary data.</text>
</comment>
<sequence length="73" mass="8076">MNTWTWLALLLVVVVFAATVLRFDVLLARWRELNPPPAPLDSSGGQTPPHGEGMHPHAAPVQRPAIHRSGKRH</sequence>
<gene>
    <name evidence="2" type="ORF">ABDJ85_03195</name>
</gene>
<proteinExistence type="predicted"/>
<evidence type="ECO:0000313" key="3">
    <source>
        <dbReference type="Proteomes" id="UP001495147"/>
    </source>
</evidence>